<dbReference type="PIRSF" id="PIRSF016498">
    <property type="entry name" value="UCP016498"/>
    <property type="match status" value="1"/>
</dbReference>
<dbReference type="EMBL" id="DRQG01000151">
    <property type="protein sequence ID" value="HGY57260.1"/>
    <property type="molecule type" value="Genomic_DNA"/>
</dbReference>
<protein>
    <submittedName>
        <fullName evidence="1">DUF2203 family protein</fullName>
    </submittedName>
</protein>
<dbReference type="InterPro" id="IPR018699">
    <property type="entry name" value="DUF2203"/>
</dbReference>
<dbReference type="AlphaFoldDB" id="A0A7V4WWJ2"/>
<comment type="caution">
    <text evidence="1">The sequence shown here is derived from an EMBL/GenBank/DDBJ whole genome shotgun (WGS) entry which is preliminary data.</text>
</comment>
<gene>
    <name evidence="1" type="ORF">ENK44_16250</name>
</gene>
<reference evidence="1" key="1">
    <citation type="journal article" date="2020" name="mSystems">
        <title>Genome- and Community-Level Interaction Insights into Carbon Utilization and Element Cycling Functions of Hydrothermarchaeota in Hydrothermal Sediment.</title>
        <authorList>
            <person name="Zhou Z."/>
            <person name="Liu Y."/>
            <person name="Xu W."/>
            <person name="Pan J."/>
            <person name="Luo Z.H."/>
            <person name="Li M."/>
        </authorList>
    </citation>
    <scope>NUCLEOTIDE SEQUENCE [LARGE SCALE GENOMIC DNA]</scope>
    <source>
        <strain evidence="1">HyVt-577</strain>
    </source>
</reference>
<dbReference type="Proteomes" id="UP000885779">
    <property type="component" value="Unassembled WGS sequence"/>
</dbReference>
<dbReference type="Pfam" id="PF09969">
    <property type="entry name" value="DUF2203"/>
    <property type="match status" value="1"/>
</dbReference>
<name>A0A7V4WWJ2_CALAY</name>
<organism evidence="1">
    <name type="scientific">Caldithrix abyssi</name>
    <dbReference type="NCBI Taxonomy" id="187145"/>
    <lineage>
        <taxon>Bacteria</taxon>
        <taxon>Pseudomonadati</taxon>
        <taxon>Calditrichota</taxon>
        <taxon>Calditrichia</taxon>
        <taxon>Calditrichales</taxon>
        <taxon>Calditrichaceae</taxon>
        <taxon>Caldithrix</taxon>
    </lineage>
</organism>
<accession>A0A7V4WWJ2</accession>
<proteinExistence type="predicted"/>
<evidence type="ECO:0000313" key="1">
    <source>
        <dbReference type="EMBL" id="HGY57260.1"/>
    </source>
</evidence>
<sequence>MYQYDKHFTLPEARGLIPFLKPRLAEIRMLALQLKETGFDVYKGRYLPGFHPDTLDAYPPEYRRLVDRIEEIREEGVEVKGLEYGLVDFPALRDNGEEVFLCWKIDEDDIEFWHPLESGYKGRAHIDEF</sequence>